<dbReference type="Proteomes" id="UP000792457">
    <property type="component" value="Unassembled WGS sequence"/>
</dbReference>
<comment type="caution">
    <text evidence="1">The sequence shown here is derived from an EMBL/GenBank/DDBJ whole genome shotgun (WGS) entry which is preliminary data.</text>
</comment>
<name>A0A8K0PAI3_LADFU</name>
<keyword evidence="2" id="KW-1185">Reference proteome</keyword>
<organism evidence="1 2">
    <name type="scientific">Ladona fulva</name>
    <name type="common">Scarce chaser dragonfly</name>
    <name type="synonym">Libellula fulva</name>
    <dbReference type="NCBI Taxonomy" id="123851"/>
    <lineage>
        <taxon>Eukaryota</taxon>
        <taxon>Metazoa</taxon>
        <taxon>Ecdysozoa</taxon>
        <taxon>Arthropoda</taxon>
        <taxon>Hexapoda</taxon>
        <taxon>Insecta</taxon>
        <taxon>Pterygota</taxon>
        <taxon>Palaeoptera</taxon>
        <taxon>Odonata</taxon>
        <taxon>Epiprocta</taxon>
        <taxon>Anisoptera</taxon>
        <taxon>Libelluloidea</taxon>
        <taxon>Libellulidae</taxon>
        <taxon>Ladona</taxon>
    </lineage>
</organism>
<reference evidence="1" key="2">
    <citation type="submission" date="2017-10" db="EMBL/GenBank/DDBJ databases">
        <title>Ladona fulva Genome sequencing and assembly.</title>
        <authorList>
            <person name="Murali S."/>
            <person name="Richards S."/>
            <person name="Bandaranaike D."/>
            <person name="Bellair M."/>
            <person name="Blankenburg K."/>
            <person name="Chao H."/>
            <person name="Dinh H."/>
            <person name="Doddapaneni H."/>
            <person name="Dugan-Rocha S."/>
            <person name="Elkadiri S."/>
            <person name="Gnanaolivu R."/>
            <person name="Hernandez B."/>
            <person name="Skinner E."/>
            <person name="Javaid M."/>
            <person name="Lee S."/>
            <person name="Li M."/>
            <person name="Ming W."/>
            <person name="Munidasa M."/>
            <person name="Muniz J."/>
            <person name="Nguyen L."/>
            <person name="Hughes D."/>
            <person name="Osuji N."/>
            <person name="Pu L.-L."/>
            <person name="Puazo M."/>
            <person name="Qu C."/>
            <person name="Quiroz J."/>
            <person name="Raj R."/>
            <person name="Weissenberger G."/>
            <person name="Xin Y."/>
            <person name="Zou X."/>
            <person name="Han Y."/>
            <person name="Worley K."/>
            <person name="Muzny D."/>
            <person name="Gibbs R."/>
        </authorList>
    </citation>
    <scope>NUCLEOTIDE SEQUENCE</scope>
    <source>
        <strain evidence="1">Sampled in the wild</strain>
    </source>
</reference>
<dbReference type="AlphaFoldDB" id="A0A8K0PAI3"/>
<sequence>MCKSSLPNIRKTSIVVCLEFPGSGALPLAGDGDVINYAASRQKPTEANSRVQVGNENITHLAYAGDIVLLLVTAEELTMIVQEYSNKNLANERVQQKQRI</sequence>
<evidence type="ECO:0000313" key="1">
    <source>
        <dbReference type="EMBL" id="KAG8239167.1"/>
    </source>
</evidence>
<proteinExistence type="predicted"/>
<protein>
    <submittedName>
        <fullName evidence="1">Uncharacterized protein</fullName>
    </submittedName>
</protein>
<evidence type="ECO:0000313" key="2">
    <source>
        <dbReference type="Proteomes" id="UP000792457"/>
    </source>
</evidence>
<reference evidence="1" key="1">
    <citation type="submission" date="2013-04" db="EMBL/GenBank/DDBJ databases">
        <authorList>
            <person name="Qu J."/>
            <person name="Murali S.C."/>
            <person name="Bandaranaike D."/>
            <person name="Bellair M."/>
            <person name="Blankenburg K."/>
            <person name="Chao H."/>
            <person name="Dinh H."/>
            <person name="Doddapaneni H."/>
            <person name="Downs B."/>
            <person name="Dugan-Rocha S."/>
            <person name="Elkadiri S."/>
            <person name="Gnanaolivu R.D."/>
            <person name="Hernandez B."/>
            <person name="Javaid M."/>
            <person name="Jayaseelan J.C."/>
            <person name="Lee S."/>
            <person name="Li M."/>
            <person name="Ming W."/>
            <person name="Munidasa M."/>
            <person name="Muniz J."/>
            <person name="Nguyen L."/>
            <person name="Ongeri F."/>
            <person name="Osuji N."/>
            <person name="Pu L.-L."/>
            <person name="Puazo M."/>
            <person name="Qu C."/>
            <person name="Quiroz J."/>
            <person name="Raj R."/>
            <person name="Weissenberger G."/>
            <person name="Xin Y."/>
            <person name="Zou X."/>
            <person name="Han Y."/>
            <person name="Richards S."/>
            <person name="Worley K."/>
            <person name="Muzny D."/>
            <person name="Gibbs R."/>
        </authorList>
    </citation>
    <scope>NUCLEOTIDE SEQUENCE</scope>
    <source>
        <strain evidence="1">Sampled in the wild</strain>
    </source>
</reference>
<dbReference type="EMBL" id="KZ309538">
    <property type="protein sequence ID" value="KAG8239167.1"/>
    <property type="molecule type" value="Genomic_DNA"/>
</dbReference>
<gene>
    <name evidence="1" type="ORF">J437_LFUL018572</name>
</gene>
<accession>A0A8K0PAI3</accession>